<name>A0A8H9IXB3_9PSEU</name>
<evidence type="ECO:0000259" key="1">
    <source>
        <dbReference type="Pfam" id="PF00149"/>
    </source>
</evidence>
<dbReference type="AlphaFoldDB" id="A0A8H9IXB3"/>
<dbReference type="EMBL" id="BNAV01000009">
    <property type="protein sequence ID" value="GHF73253.1"/>
    <property type="molecule type" value="Genomic_DNA"/>
</dbReference>
<dbReference type="GO" id="GO:0016791">
    <property type="term" value="F:phosphatase activity"/>
    <property type="evidence" value="ECO:0007669"/>
    <property type="project" value="TreeGrafter"/>
</dbReference>
<proteinExistence type="predicted"/>
<dbReference type="Gene3D" id="3.60.21.10">
    <property type="match status" value="1"/>
</dbReference>
<dbReference type="SUPFAM" id="SSF56300">
    <property type="entry name" value="Metallo-dependent phosphatases"/>
    <property type="match status" value="1"/>
</dbReference>
<reference evidence="2" key="2">
    <citation type="submission" date="2020-09" db="EMBL/GenBank/DDBJ databases">
        <authorList>
            <person name="Sun Q."/>
            <person name="Zhou Y."/>
        </authorList>
    </citation>
    <scope>NUCLEOTIDE SEQUENCE</scope>
    <source>
        <strain evidence="2">CGMCC 4.7679</strain>
    </source>
</reference>
<dbReference type="InterPro" id="IPR004843">
    <property type="entry name" value="Calcineurin-like_PHP"/>
</dbReference>
<comment type="caution">
    <text evidence="2">The sequence shown here is derived from an EMBL/GenBank/DDBJ whole genome shotgun (WGS) entry which is preliminary data.</text>
</comment>
<dbReference type="InterPro" id="IPR050126">
    <property type="entry name" value="Ap4A_hydrolase"/>
</dbReference>
<protein>
    <submittedName>
        <fullName evidence="2">Metallophosphoesterase</fullName>
    </submittedName>
</protein>
<dbReference type="PIRSF" id="PIRSF000883">
    <property type="entry name" value="Pesterase_MJ0912"/>
    <property type="match status" value="1"/>
</dbReference>
<evidence type="ECO:0000313" key="3">
    <source>
        <dbReference type="Proteomes" id="UP000658656"/>
    </source>
</evidence>
<dbReference type="InterPro" id="IPR029052">
    <property type="entry name" value="Metallo-depent_PP-like"/>
</dbReference>
<keyword evidence="3" id="KW-1185">Reference proteome</keyword>
<dbReference type="GO" id="GO:0005737">
    <property type="term" value="C:cytoplasm"/>
    <property type="evidence" value="ECO:0007669"/>
    <property type="project" value="TreeGrafter"/>
</dbReference>
<evidence type="ECO:0000313" key="2">
    <source>
        <dbReference type="EMBL" id="GHF73253.1"/>
    </source>
</evidence>
<dbReference type="Pfam" id="PF00149">
    <property type="entry name" value="Metallophos"/>
    <property type="match status" value="1"/>
</dbReference>
<reference evidence="2" key="1">
    <citation type="journal article" date="2014" name="Int. J. Syst. Evol. Microbiol.">
        <title>Complete genome sequence of Corynebacterium casei LMG S-19264T (=DSM 44701T), isolated from a smear-ripened cheese.</title>
        <authorList>
            <consortium name="US DOE Joint Genome Institute (JGI-PGF)"/>
            <person name="Walter F."/>
            <person name="Albersmeier A."/>
            <person name="Kalinowski J."/>
            <person name="Ruckert C."/>
        </authorList>
    </citation>
    <scope>NUCLEOTIDE SEQUENCE</scope>
    <source>
        <strain evidence="2">CGMCC 4.7679</strain>
    </source>
</reference>
<gene>
    <name evidence="2" type="ORF">GCM10017566_53970</name>
</gene>
<dbReference type="PANTHER" id="PTHR42850">
    <property type="entry name" value="METALLOPHOSPHOESTERASE"/>
    <property type="match status" value="1"/>
</dbReference>
<dbReference type="Proteomes" id="UP000658656">
    <property type="component" value="Unassembled WGS sequence"/>
</dbReference>
<dbReference type="PANTHER" id="PTHR42850:SF2">
    <property type="entry name" value="BLL5683 PROTEIN"/>
    <property type="match status" value="1"/>
</dbReference>
<accession>A0A8H9IXB3</accession>
<sequence length="212" mass="23696">MLLAVFSDVHGNLPALELMLADAGTVDGYVCLGDTVNYGPWSNECVDLVESLPNLVSLRGNHEDYFLAGEYGGGSTLARQFFRHCFGSFDRMASLRGLEAEYRTNGIRFSHTIGDRYVFADTPVELDCNSVIGHTHRQFLVCRSPFYLCNCGSVGQNRAFLDVIEYVKIETETGEVDLRGLTYDPGPLISELRARHYPDDCVAYYESKPRRG</sequence>
<dbReference type="RefSeq" id="WP_145933059.1">
    <property type="nucleotide sequence ID" value="NZ_BNAV01000009.1"/>
</dbReference>
<organism evidence="2 3">
    <name type="scientific">Amycolatopsis bartoniae</name>
    <dbReference type="NCBI Taxonomy" id="941986"/>
    <lineage>
        <taxon>Bacteria</taxon>
        <taxon>Bacillati</taxon>
        <taxon>Actinomycetota</taxon>
        <taxon>Actinomycetes</taxon>
        <taxon>Pseudonocardiales</taxon>
        <taxon>Pseudonocardiaceae</taxon>
        <taxon>Amycolatopsis</taxon>
    </lineage>
</organism>
<dbReference type="OrthoDB" id="9813918at2"/>
<feature type="domain" description="Calcineurin-like phosphoesterase" evidence="1">
    <location>
        <begin position="1"/>
        <end position="81"/>
    </location>
</feature>
<dbReference type="InterPro" id="IPR011152">
    <property type="entry name" value="Pesterase_MJ0912"/>
</dbReference>